<dbReference type="EMBL" id="LT840184">
    <property type="protein sequence ID" value="SMF84061.1"/>
    <property type="molecule type" value="Genomic_DNA"/>
</dbReference>
<organism evidence="1 2">
    <name type="scientific">Paenibacillus uliginis N3/975</name>
    <dbReference type="NCBI Taxonomy" id="1313296"/>
    <lineage>
        <taxon>Bacteria</taxon>
        <taxon>Bacillati</taxon>
        <taxon>Bacillota</taxon>
        <taxon>Bacilli</taxon>
        <taxon>Bacillales</taxon>
        <taxon>Paenibacillaceae</taxon>
        <taxon>Paenibacillus</taxon>
    </lineage>
</organism>
<keyword evidence="2" id="KW-1185">Reference proteome</keyword>
<reference evidence="2" key="1">
    <citation type="submission" date="2017-04" db="EMBL/GenBank/DDBJ databases">
        <authorList>
            <person name="Varghese N."/>
            <person name="Submissions S."/>
        </authorList>
    </citation>
    <scope>NUCLEOTIDE SEQUENCE [LARGE SCALE GENOMIC DNA]</scope>
    <source>
        <strain evidence="2">N3/975</strain>
    </source>
</reference>
<gene>
    <name evidence="1" type="ORF">SAMN05661091_2518</name>
</gene>
<sequence>MSRLLIRRRRAECRKLAGKVWMLLNDNSTFLTIFRQYVISHSLKWIEALS</sequence>
<dbReference type="Proteomes" id="UP000192940">
    <property type="component" value="Chromosome I"/>
</dbReference>
<protein>
    <submittedName>
        <fullName evidence="1">Uncharacterized protein</fullName>
    </submittedName>
</protein>
<accession>A0A1X7HEF5</accession>
<evidence type="ECO:0000313" key="1">
    <source>
        <dbReference type="EMBL" id="SMF84061.1"/>
    </source>
</evidence>
<name>A0A1X7HEF5_9BACL</name>
<dbReference type="AlphaFoldDB" id="A0A1X7HEF5"/>
<evidence type="ECO:0000313" key="2">
    <source>
        <dbReference type="Proteomes" id="UP000192940"/>
    </source>
</evidence>
<proteinExistence type="predicted"/>